<protein>
    <submittedName>
        <fullName evidence="2">Uncharacterized protein</fullName>
    </submittedName>
</protein>
<reference evidence="2 3" key="1">
    <citation type="submission" date="2018-11" db="EMBL/GenBank/DDBJ databases">
        <title>Deinococcus shelandsis sp. nov., isolated from South Shetland Islands soil of Antarctica.</title>
        <authorList>
            <person name="Tian J."/>
        </authorList>
    </citation>
    <scope>NUCLEOTIDE SEQUENCE [LARGE SCALE GENOMIC DNA]</scope>
    <source>
        <strain evidence="2 3">S14-83T</strain>
    </source>
</reference>
<evidence type="ECO:0000313" key="3">
    <source>
        <dbReference type="Proteomes" id="UP000276417"/>
    </source>
</evidence>
<gene>
    <name evidence="2" type="ORF">EHF33_01025</name>
</gene>
<keyword evidence="1" id="KW-0812">Transmembrane</keyword>
<feature type="transmembrane region" description="Helical" evidence="1">
    <location>
        <begin position="7"/>
        <end position="25"/>
    </location>
</feature>
<dbReference type="EMBL" id="CP034183">
    <property type="protein sequence ID" value="AZI41512.1"/>
    <property type="molecule type" value="Genomic_DNA"/>
</dbReference>
<name>A0A3G8Y808_9DEIO</name>
<sequence>MLNWLPYVVYFICVLTGLSSLRMFWMGGTPTLLSGFLALGGAIWAAWYVATVSKRPHLSAAFKDLAFSSVCGSVSALGWMQRLVLRSEHGPALDSFESGVFIFLLCFLVFMAVSWLVIHRAQDFKSRAGRV</sequence>
<dbReference type="KEGG" id="dph:EHF33_01025"/>
<dbReference type="AlphaFoldDB" id="A0A3G8Y808"/>
<feature type="transmembrane region" description="Helical" evidence="1">
    <location>
        <begin position="31"/>
        <end position="50"/>
    </location>
</feature>
<feature type="transmembrane region" description="Helical" evidence="1">
    <location>
        <begin position="100"/>
        <end position="118"/>
    </location>
</feature>
<dbReference type="RefSeq" id="WP_124867226.1">
    <property type="nucleotide sequence ID" value="NZ_CP034183.1"/>
</dbReference>
<evidence type="ECO:0000313" key="2">
    <source>
        <dbReference type="EMBL" id="AZI41512.1"/>
    </source>
</evidence>
<accession>A0A3G8Y808</accession>
<keyword evidence="1" id="KW-1133">Transmembrane helix</keyword>
<dbReference type="Proteomes" id="UP000276417">
    <property type="component" value="Chromosome 1"/>
</dbReference>
<evidence type="ECO:0000256" key="1">
    <source>
        <dbReference type="SAM" id="Phobius"/>
    </source>
</evidence>
<proteinExistence type="predicted"/>
<keyword evidence="3" id="KW-1185">Reference proteome</keyword>
<dbReference type="OrthoDB" id="9839366at2"/>
<organism evidence="2 3">
    <name type="scientific">Deinococcus psychrotolerans</name>
    <dbReference type="NCBI Taxonomy" id="2489213"/>
    <lineage>
        <taxon>Bacteria</taxon>
        <taxon>Thermotogati</taxon>
        <taxon>Deinococcota</taxon>
        <taxon>Deinococci</taxon>
        <taxon>Deinococcales</taxon>
        <taxon>Deinococcaceae</taxon>
        <taxon>Deinococcus</taxon>
    </lineage>
</organism>
<keyword evidence="1" id="KW-0472">Membrane</keyword>
<feature type="transmembrane region" description="Helical" evidence="1">
    <location>
        <begin position="62"/>
        <end position="80"/>
    </location>
</feature>